<proteinExistence type="predicted"/>
<evidence type="ECO:0000313" key="2">
    <source>
        <dbReference type="Proteomes" id="UP000065151"/>
    </source>
</evidence>
<sequence length="68" mass="7252">MIYVSKSHDLSLLQCIAVAVAVAVAQPNSGSTIINGTILLHKVVIRRSFHLASVMMEVAVLRCDSGTD</sequence>
<gene>
    <name evidence="1" type="ORF">AU252_20250</name>
</gene>
<accession>A0A0U2XHG4</accession>
<name>A0A0U2XHG4_9MICC</name>
<organism evidence="1">
    <name type="scientific">Pseudarthrobacter sulfonivorans</name>
    <dbReference type="NCBI Taxonomy" id="121292"/>
    <lineage>
        <taxon>Bacteria</taxon>
        <taxon>Bacillati</taxon>
        <taxon>Actinomycetota</taxon>
        <taxon>Actinomycetes</taxon>
        <taxon>Micrococcales</taxon>
        <taxon>Micrococcaceae</taxon>
        <taxon>Pseudarthrobacter</taxon>
    </lineage>
</organism>
<dbReference type="KEGG" id="psul:AU252_20250"/>
<protein>
    <submittedName>
        <fullName evidence="1">Uncharacterized protein</fullName>
    </submittedName>
</protein>
<evidence type="ECO:0000313" key="1">
    <source>
        <dbReference type="EMBL" id="ALV43202.1"/>
    </source>
</evidence>
<dbReference type="Proteomes" id="UP000065151">
    <property type="component" value="Chromosome"/>
</dbReference>
<dbReference type="EMBL" id="CP013747">
    <property type="protein sequence ID" value="ALV43202.1"/>
    <property type="molecule type" value="Genomic_DNA"/>
</dbReference>
<dbReference type="AlphaFoldDB" id="A0A0U2XHG4"/>
<reference evidence="1 2" key="1">
    <citation type="submission" date="2015-12" db="EMBL/GenBank/DDBJ databases">
        <authorList>
            <person name="Shamseldin A."/>
            <person name="Moawad H."/>
            <person name="Abd El-Rahim W.M."/>
            <person name="Sadowsky M.J."/>
        </authorList>
    </citation>
    <scope>NUCLEOTIDE SEQUENCE [LARGE SCALE GENOMIC DNA]</scope>
    <source>
        <strain evidence="1 2">Ar51</strain>
    </source>
</reference>